<reference evidence="4 5" key="1">
    <citation type="journal article" date="2015" name="Biotechnol. Biofuels">
        <title>Enhanced degradation of softwood versus hardwood by the white-rot fungus Pycnoporus coccineus.</title>
        <authorList>
            <person name="Couturier M."/>
            <person name="Navarro D."/>
            <person name="Chevret D."/>
            <person name="Henrissat B."/>
            <person name="Piumi F."/>
            <person name="Ruiz-Duenas F.J."/>
            <person name="Martinez A.T."/>
            <person name="Grigoriev I.V."/>
            <person name="Riley R."/>
            <person name="Lipzen A."/>
            <person name="Berrin J.G."/>
            <person name="Master E.R."/>
            <person name="Rosso M.N."/>
        </authorList>
    </citation>
    <scope>NUCLEOTIDE SEQUENCE [LARGE SCALE GENOMIC DNA]</scope>
    <source>
        <strain evidence="4 5">BRFM310</strain>
    </source>
</reference>
<dbReference type="Proteomes" id="UP000193067">
    <property type="component" value="Unassembled WGS sequence"/>
</dbReference>
<dbReference type="PANTHER" id="PTHR13275:SF4">
    <property type="entry name" value="VACUOLAR PROTEIN SORTING-ASSOCIATED PROTEIN 72 HOMOLOG"/>
    <property type="match status" value="1"/>
</dbReference>
<feature type="region of interest" description="Disordered" evidence="2">
    <location>
        <begin position="255"/>
        <end position="350"/>
    </location>
</feature>
<dbReference type="GO" id="GO:0005634">
    <property type="term" value="C:nucleus"/>
    <property type="evidence" value="ECO:0007669"/>
    <property type="project" value="TreeGrafter"/>
</dbReference>
<dbReference type="EMBL" id="KZ084092">
    <property type="protein sequence ID" value="OSD05709.1"/>
    <property type="molecule type" value="Genomic_DNA"/>
</dbReference>
<dbReference type="InterPro" id="IPR013272">
    <property type="entry name" value="Vps72/YL1_C"/>
</dbReference>
<dbReference type="SMART" id="SM00993">
    <property type="entry name" value="YL1_C"/>
    <property type="match status" value="1"/>
</dbReference>
<accession>A0A1Y2IX15</accession>
<dbReference type="OrthoDB" id="78296at2759"/>
<evidence type="ECO:0000256" key="1">
    <source>
        <dbReference type="ARBA" id="ARBA00006832"/>
    </source>
</evidence>
<evidence type="ECO:0000256" key="2">
    <source>
        <dbReference type="SAM" id="MobiDB-lite"/>
    </source>
</evidence>
<dbReference type="InterPro" id="IPR046757">
    <property type="entry name" value="YL1_N"/>
</dbReference>
<proteinExistence type="inferred from homology"/>
<dbReference type="Pfam" id="PF05764">
    <property type="entry name" value="YL1"/>
    <property type="match status" value="1"/>
</dbReference>
<feature type="compositionally biased region" description="Polar residues" evidence="2">
    <location>
        <begin position="275"/>
        <end position="286"/>
    </location>
</feature>
<keyword evidence="5" id="KW-1185">Reference proteome</keyword>
<feature type="compositionally biased region" description="Acidic residues" evidence="2">
    <location>
        <begin position="42"/>
        <end position="69"/>
    </location>
</feature>
<dbReference type="AlphaFoldDB" id="A0A1Y2IX15"/>
<feature type="region of interest" description="Disordered" evidence="2">
    <location>
        <begin position="42"/>
        <end position="72"/>
    </location>
</feature>
<feature type="compositionally biased region" description="Pro residues" evidence="2">
    <location>
        <begin position="312"/>
        <end position="350"/>
    </location>
</feature>
<evidence type="ECO:0000259" key="3">
    <source>
        <dbReference type="SMART" id="SM00993"/>
    </source>
</evidence>
<evidence type="ECO:0000313" key="4">
    <source>
        <dbReference type="EMBL" id="OSD05709.1"/>
    </source>
</evidence>
<feature type="region of interest" description="Disordered" evidence="2">
    <location>
        <begin position="163"/>
        <end position="198"/>
    </location>
</feature>
<gene>
    <name evidence="4" type="ORF">PYCCODRAFT_1475211</name>
</gene>
<dbReference type="STRING" id="1353009.A0A1Y2IX15"/>
<comment type="similarity">
    <text evidence="1">Belongs to the VPS72/YL1 family.</text>
</comment>
<dbReference type="PANTHER" id="PTHR13275">
    <property type="entry name" value="YL-1 PROTEIN TRANSCRIPTION FACTOR-LIKE 1"/>
    <property type="match status" value="1"/>
</dbReference>
<name>A0A1Y2IX15_TRAC3</name>
<feature type="compositionally biased region" description="Low complexity" evidence="2">
    <location>
        <begin position="298"/>
        <end position="311"/>
    </location>
</feature>
<organism evidence="4 5">
    <name type="scientific">Trametes coccinea (strain BRFM310)</name>
    <name type="common">Pycnoporus coccineus</name>
    <dbReference type="NCBI Taxonomy" id="1353009"/>
    <lineage>
        <taxon>Eukaryota</taxon>
        <taxon>Fungi</taxon>
        <taxon>Dikarya</taxon>
        <taxon>Basidiomycota</taxon>
        <taxon>Agaricomycotina</taxon>
        <taxon>Agaricomycetes</taxon>
        <taxon>Polyporales</taxon>
        <taxon>Polyporaceae</taxon>
        <taxon>Trametes</taxon>
    </lineage>
</organism>
<dbReference type="Pfam" id="PF08265">
    <property type="entry name" value="YL1_C"/>
    <property type="match status" value="1"/>
</dbReference>
<feature type="domain" description="Vps72/YL1 C-terminal" evidence="3">
    <location>
        <begin position="410"/>
        <end position="439"/>
    </location>
</feature>
<evidence type="ECO:0000313" key="5">
    <source>
        <dbReference type="Proteomes" id="UP000193067"/>
    </source>
</evidence>
<protein>
    <recommendedName>
        <fullName evidence="3">Vps72/YL1 C-terminal domain-containing protein</fullName>
    </recommendedName>
</protein>
<feature type="compositionally biased region" description="Pro residues" evidence="2">
    <location>
        <begin position="259"/>
        <end position="273"/>
    </location>
</feature>
<sequence>MEETVATRRSRRSTAGNRMEAALAEFKAEDIGVDVEEDADFALDKDEEDEFEVDFESTDEEGEQEDVDSTAEKMIRQEETRARKTARTHLDRITALAHARQADTFNPQLTAPAAKEKEKRVRRRVSLGVAVDAETGEVTSLETGATEEVESASTALGRRHSMRAHTIANTSATVNRVKDEERKQSSAPKRTKSKTKALTQEELIARALAMEEGNIAEHKNYLTIEEEKRRKARLVRTSVQGPLLRWISKPEEITVVVDPGPPPPPPPPPPPALTNPWTQYQSSYPATPNHFAPPTGAPGYSYSPPVSSYIPPSQPSPHTPFPQWPPQPPPPHVMYHAPPPQPPPPPPPREPIVRKEKVAKQYVVHELEQAEKAPRPSWSSTMSAMFGDHADWENMRVYTTKGRPLSRPVQICPITGKPARYLDPRTNVPYADLDAYRVLSAVLRHEYIWSSTLGCYVSREGSVFANVEQE</sequence>